<dbReference type="NCBIfam" id="TIGR00086">
    <property type="entry name" value="smpB"/>
    <property type="match status" value="1"/>
</dbReference>
<dbReference type="STRING" id="209880.SAMN02910343_00982"/>
<proteinExistence type="inferred from homology"/>
<dbReference type="NCBIfam" id="NF003843">
    <property type="entry name" value="PRK05422.1"/>
    <property type="match status" value="1"/>
</dbReference>
<dbReference type="GO" id="GO:0070930">
    <property type="term" value="P:trans-translation-dependent protein tagging"/>
    <property type="evidence" value="ECO:0007669"/>
    <property type="project" value="TreeGrafter"/>
</dbReference>
<dbReference type="Proteomes" id="UP000199689">
    <property type="component" value="Unassembled WGS sequence"/>
</dbReference>
<name>A0A1G5VXY1_9FIRM</name>
<dbReference type="GeneID" id="87756010"/>
<keyword evidence="5" id="KW-1185">Reference proteome</keyword>
<evidence type="ECO:0000256" key="3">
    <source>
        <dbReference type="HAMAP-Rule" id="MF_00023"/>
    </source>
</evidence>
<dbReference type="EMBL" id="FMXA01000011">
    <property type="protein sequence ID" value="SDA50740.1"/>
    <property type="molecule type" value="Genomic_DNA"/>
</dbReference>
<dbReference type="OrthoDB" id="9805462at2"/>
<dbReference type="AlphaFoldDB" id="A0A1G5VXY1"/>
<dbReference type="PROSITE" id="PS01317">
    <property type="entry name" value="SSRP"/>
    <property type="match status" value="1"/>
</dbReference>
<dbReference type="InterPro" id="IPR023620">
    <property type="entry name" value="SmpB"/>
</dbReference>
<dbReference type="GO" id="GO:0070929">
    <property type="term" value="P:trans-translation"/>
    <property type="evidence" value="ECO:0007669"/>
    <property type="project" value="UniProtKB-UniRule"/>
</dbReference>
<dbReference type="GO" id="GO:0003723">
    <property type="term" value="F:RNA binding"/>
    <property type="evidence" value="ECO:0007669"/>
    <property type="project" value="UniProtKB-UniRule"/>
</dbReference>
<dbReference type="GO" id="GO:0005829">
    <property type="term" value="C:cytosol"/>
    <property type="evidence" value="ECO:0007669"/>
    <property type="project" value="TreeGrafter"/>
</dbReference>
<evidence type="ECO:0000256" key="2">
    <source>
        <dbReference type="ARBA" id="ARBA00022884"/>
    </source>
</evidence>
<comment type="subcellular location">
    <subcellularLocation>
        <location evidence="3">Cytoplasm</location>
    </subcellularLocation>
    <text evidence="3">The tmRNA-SmpB complex associates with stalled 70S ribosomes.</text>
</comment>
<evidence type="ECO:0000313" key="4">
    <source>
        <dbReference type="EMBL" id="SDA50740.1"/>
    </source>
</evidence>
<reference evidence="4 5" key="1">
    <citation type="submission" date="2016-10" db="EMBL/GenBank/DDBJ databases">
        <authorList>
            <person name="de Groot N.N."/>
        </authorList>
    </citation>
    <scope>NUCLEOTIDE SEQUENCE [LARGE SCALE GENOMIC DNA]</scope>
    <source>
        <strain evidence="4 5">DSM 15230</strain>
    </source>
</reference>
<dbReference type="HAMAP" id="MF_00023">
    <property type="entry name" value="SmpB"/>
    <property type="match status" value="1"/>
</dbReference>
<evidence type="ECO:0000256" key="1">
    <source>
        <dbReference type="ARBA" id="ARBA00022490"/>
    </source>
</evidence>
<evidence type="ECO:0000313" key="5">
    <source>
        <dbReference type="Proteomes" id="UP000199689"/>
    </source>
</evidence>
<dbReference type="RefSeq" id="WP_091364466.1">
    <property type="nucleotide sequence ID" value="NZ_FMXA01000011.1"/>
</dbReference>
<comment type="similarity">
    <text evidence="3">Belongs to the SmpB family.</text>
</comment>
<dbReference type="Gene3D" id="2.40.280.10">
    <property type="match status" value="1"/>
</dbReference>
<comment type="function">
    <text evidence="3">Required for rescue of stalled ribosomes mediated by trans-translation. Binds to transfer-messenger RNA (tmRNA), required for stable association of tmRNA with ribosomes. tmRNA and SmpB together mimic tRNA shape, replacing the anticodon stem-loop with SmpB. tmRNA is encoded by the ssrA gene; the 2 termini fold to resemble tRNA(Ala) and it encodes a 'tag peptide', a short internal open reading frame. During trans-translation Ala-aminoacylated tmRNA acts like a tRNA, entering the A-site of stalled ribosomes, displacing the stalled mRNA. The ribosome then switches to translate the ORF on the tmRNA; the nascent peptide is terminated with the 'tag peptide' encoded by the tmRNA and targeted for degradation. The ribosome is freed to recommence translation, which seems to be the essential function of trans-translation.</text>
</comment>
<dbReference type="CDD" id="cd09294">
    <property type="entry name" value="SmpB"/>
    <property type="match status" value="1"/>
</dbReference>
<sequence length="156" mass="18352">MKKKGKMPPVSTNRKAFHDYFIHDTYEAGMVLTGTEVKSIRQGRVNLRDSFVRLSGGEVWLWNAHISPYEQGNRFNQDPLRTRKLLLHKHEILKISNAVNTKGYTLIPLKLYFKHGHIKCEIALASGKKLYDKRRDIADRETKRKLDRQMKEQRFD</sequence>
<organism evidence="4 5">
    <name type="scientific">Allisonella histaminiformans</name>
    <dbReference type="NCBI Taxonomy" id="209880"/>
    <lineage>
        <taxon>Bacteria</taxon>
        <taxon>Bacillati</taxon>
        <taxon>Bacillota</taxon>
        <taxon>Negativicutes</taxon>
        <taxon>Veillonellales</taxon>
        <taxon>Veillonellaceae</taxon>
        <taxon>Allisonella</taxon>
    </lineage>
</organism>
<gene>
    <name evidence="3" type="primary">smpB</name>
    <name evidence="4" type="ORF">SAMN02910343_00982</name>
</gene>
<dbReference type="Pfam" id="PF01668">
    <property type="entry name" value="SmpB"/>
    <property type="match status" value="1"/>
</dbReference>
<keyword evidence="1 3" id="KW-0963">Cytoplasm</keyword>
<dbReference type="PANTHER" id="PTHR30308">
    <property type="entry name" value="TMRNA-BINDING COMPONENT OF TRANS-TRANSLATION TAGGING COMPLEX"/>
    <property type="match status" value="1"/>
</dbReference>
<dbReference type="InterPro" id="IPR000037">
    <property type="entry name" value="SsrA-bd_prot"/>
</dbReference>
<dbReference type="SUPFAM" id="SSF74982">
    <property type="entry name" value="Small protein B (SmpB)"/>
    <property type="match status" value="1"/>
</dbReference>
<dbReference type="PANTHER" id="PTHR30308:SF2">
    <property type="entry name" value="SSRA-BINDING PROTEIN"/>
    <property type="match status" value="1"/>
</dbReference>
<keyword evidence="2 3" id="KW-0694">RNA-binding</keyword>
<protein>
    <recommendedName>
        <fullName evidence="3">SsrA-binding protein</fullName>
    </recommendedName>
    <alternativeName>
        <fullName evidence="3">Small protein B</fullName>
    </alternativeName>
</protein>
<accession>A0A1G5VXY1</accession>
<dbReference type="InterPro" id="IPR020081">
    <property type="entry name" value="SsrA-bd_prot_CS"/>
</dbReference>